<dbReference type="GO" id="GO:0040029">
    <property type="term" value="P:epigenetic regulation of gene expression"/>
    <property type="evidence" value="ECO:0007669"/>
    <property type="project" value="TreeGrafter"/>
</dbReference>
<feature type="domain" description="Histone deacetylase" evidence="3">
    <location>
        <begin position="18"/>
        <end position="284"/>
    </location>
</feature>
<keyword evidence="2" id="KW-0378">Hydrolase</keyword>
<dbReference type="PANTHER" id="PTHR10625:SF19">
    <property type="entry name" value="HISTONE DEACETYLASE 12"/>
    <property type="match status" value="1"/>
</dbReference>
<dbReference type="SUPFAM" id="SSF52768">
    <property type="entry name" value="Arginase/deacetylase"/>
    <property type="match status" value="1"/>
</dbReference>
<evidence type="ECO:0000256" key="2">
    <source>
        <dbReference type="ARBA" id="ARBA00022801"/>
    </source>
</evidence>
<dbReference type="PANTHER" id="PTHR10625">
    <property type="entry name" value="HISTONE DEACETYLASE HDAC1-RELATED"/>
    <property type="match status" value="1"/>
</dbReference>
<proteinExistence type="inferred from homology"/>
<dbReference type="GO" id="GO:0004407">
    <property type="term" value="F:histone deacetylase activity"/>
    <property type="evidence" value="ECO:0007669"/>
    <property type="project" value="InterPro"/>
</dbReference>
<dbReference type="InterPro" id="IPR037138">
    <property type="entry name" value="His_deacetylse_dom_sf"/>
</dbReference>
<dbReference type="InterPro" id="IPR023801">
    <property type="entry name" value="His_deacetylse_dom"/>
</dbReference>
<dbReference type="PRINTS" id="PR01270">
    <property type="entry name" value="HDASUPER"/>
</dbReference>
<name>A0A4R1BQ80_9ACTN</name>
<dbReference type="CDD" id="cd09993">
    <property type="entry name" value="HDAC_classIV"/>
    <property type="match status" value="1"/>
</dbReference>
<dbReference type="InterPro" id="IPR000286">
    <property type="entry name" value="HDACs"/>
</dbReference>
<protein>
    <submittedName>
        <fullName evidence="4">Histone deacetylase</fullName>
    </submittedName>
</protein>
<dbReference type="Gene3D" id="3.40.800.20">
    <property type="entry name" value="Histone deacetylase domain"/>
    <property type="match status" value="1"/>
</dbReference>
<accession>A0A4R1BQ80</accession>
<dbReference type="RefSeq" id="WP_132689170.1">
    <property type="nucleotide sequence ID" value="NZ_SKBU01000008.1"/>
</dbReference>
<reference evidence="4 5" key="1">
    <citation type="submission" date="2019-03" db="EMBL/GenBank/DDBJ databases">
        <title>Whole genome sequence of a novel Rubrobacter taiwanensis strain, isolated from Yellowstone National Park.</title>
        <authorList>
            <person name="Freed S."/>
            <person name="Ramaley R.F."/>
            <person name="Kyndt J.A."/>
        </authorList>
    </citation>
    <scope>NUCLEOTIDE SEQUENCE [LARGE SCALE GENOMIC DNA]</scope>
    <source>
        <strain evidence="4 5">Yellowstone</strain>
    </source>
</reference>
<dbReference type="InterPro" id="IPR044150">
    <property type="entry name" value="HDAC_classIV"/>
</dbReference>
<gene>
    <name evidence="4" type="ORF">E0L93_04660</name>
</gene>
<evidence type="ECO:0000256" key="1">
    <source>
        <dbReference type="ARBA" id="ARBA00005947"/>
    </source>
</evidence>
<comment type="similarity">
    <text evidence="1">Belongs to the histone deacetylase family.</text>
</comment>
<dbReference type="EMBL" id="SKBU01000008">
    <property type="protein sequence ID" value="TCJ19447.1"/>
    <property type="molecule type" value="Genomic_DNA"/>
</dbReference>
<dbReference type="InterPro" id="IPR023696">
    <property type="entry name" value="Ureohydrolase_dom_sf"/>
</dbReference>
<dbReference type="Proteomes" id="UP000295244">
    <property type="component" value="Unassembled WGS sequence"/>
</dbReference>
<keyword evidence="5" id="KW-1185">Reference proteome</keyword>
<dbReference type="GO" id="GO:0016787">
    <property type="term" value="F:hydrolase activity"/>
    <property type="evidence" value="ECO:0007669"/>
    <property type="project" value="UniProtKB-KW"/>
</dbReference>
<comment type="caution">
    <text evidence="4">The sequence shown here is derived from an EMBL/GenBank/DDBJ whole genome shotgun (WGS) entry which is preliminary data.</text>
</comment>
<evidence type="ECO:0000259" key="3">
    <source>
        <dbReference type="Pfam" id="PF00850"/>
    </source>
</evidence>
<dbReference type="OrthoDB" id="9808367at2"/>
<organism evidence="4 5">
    <name type="scientific">Rubrobacter taiwanensis</name>
    <dbReference type="NCBI Taxonomy" id="185139"/>
    <lineage>
        <taxon>Bacteria</taxon>
        <taxon>Bacillati</taxon>
        <taxon>Actinomycetota</taxon>
        <taxon>Rubrobacteria</taxon>
        <taxon>Rubrobacterales</taxon>
        <taxon>Rubrobacteraceae</taxon>
        <taxon>Rubrobacter</taxon>
    </lineage>
</organism>
<evidence type="ECO:0000313" key="5">
    <source>
        <dbReference type="Proteomes" id="UP000295244"/>
    </source>
</evidence>
<dbReference type="Pfam" id="PF00850">
    <property type="entry name" value="Hist_deacetyl"/>
    <property type="match status" value="1"/>
</dbReference>
<evidence type="ECO:0000313" key="4">
    <source>
        <dbReference type="EMBL" id="TCJ19447.1"/>
    </source>
</evidence>
<sequence length="309" mass="33760">MKVFYSDTFVLPLPEGHRFPMRKYSMLRERVERELEALVELVVPHAATEGELVSAHDPEYVRRVRVGGLTASEMRRIGFPWSPEMVERSRRSVGATIEACRAALEEGYAANLAGGTHHAFRDRGEGFCVFNDGAVAARTVRAEGLVERVVIVDADVHQGNGTASILEGDSSVFTFSVHGAKNFPFEKERSDLDVELPDGADDGEYLEAFERGLLEALERADAGLAVYLAGADPYEGDRLGRLALSKAGLGERDRLFFEHARAAGLPVAITMSGGYARSIEDTVDIHFSTVRRAAGLAAAERARSGEVYE</sequence>
<dbReference type="AlphaFoldDB" id="A0A4R1BQ80"/>